<proteinExistence type="predicted"/>
<organism evidence="1">
    <name type="scientific">marine sediment metagenome</name>
    <dbReference type="NCBI Taxonomy" id="412755"/>
    <lineage>
        <taxon>unclassified sequences</taxon>
        <taxon>metagenomes</taxon>
        <taxon>ecological metagenomes</taxon>
    </lineage>
</organism>
<dbReference type="AlphaFoldDB" id="A0A0F9F295"/>
<comment type="caution">
    <text evidence="1">The sequence shown here is derived from an EMBL/GenBank/DDBJ whole genome shotgun (WGS) entry which is preliminary data.</text>
</comment>
<sequence length="66" mass="7558">MKALQSTQTDDAVIADFKAALARFLQFPNTAAWAQLTDAMQGYSDAFHDAEEQDTIRRAHERWEEK</sequence>
<dbReference type="EMBL" id="LAZR01034478">
    <property type="protein sequence ID" value="KKL45197.1"/>
    <property type="molecule type" value="Genomic_DNA"/>
</dbReference>
<gene>
    <name evidence="1" type="ORF">LCGC14_2358120</name>
</gene>
<name>A0A0F9F295_9ZZZZ</name>
<reference evidence="1" key="1">
    <citation type="journal article" date="2015" name="Nature">
        <title>Complex archaea that bridge the gap between prokaryotes and eukaryotes.</title>
        <authorList>
            <person name="Spang A."/>
            <person name="Saw J.H."/>
            <person name="Jorgensen S.L."/>
            <person name="Zaremba-Niedzwiedzka K."/>
            <person name="Martijn J."/>
            <person name="Lind A.E."/>
            <person name="van Eijk R."/>
            <person name="Schleper C."/>
            <person name="Guy L."/>
            <person name="Ettema T.J."/>
        </authorList>
    </citation>
    <scope>NUCLEOTIDE SEQUENCE</scope>
</reference>
<protein>
    <submittedName>
        <fullName evidence="1">Uncharacterized protein</fullName>
    </submittedName>
</protein>
<accession>A0A0F9F295</accession>
<evidence type="ECO:0000313" key="1">
    <source>
        <dbReference type="EMBL" id="KKL45197.1"/>
    </source>
</evidence>